<reference evidence="1 2" key="1">
    <citation type="submission" date="2019-02" db="EMBL/GenBank/DDBJ databases">
        <title>Pedobacter sp. nov., a novel speices isolated from soil of pinguins habitat in Antarcitica.</title>
        <authorList>
            <person name="He R.-H."/>
        </authorList>
    </citation>
    <scope>NUCLEOTIDE SEQUENCE [LARGE SCALE GENOMIC DNA]</scope>
    <source>
        <strain evidence="1 2">E01020</strain>
    </source>
</reference>
<dbReference type="NCBIfam" id="TIGR04256">
    <property type="entry name" value="GxxExxY"/>
    <property type="match status" value="1"/>
</dbReference>
<proteinExistence type="predicted"/>
<dbReference type="AlphaFoldDB" id="A0A4R5MMU1"/>
<evidence type="ECO:0000313" key="2">
    <source>
        <dbReference type="Proteomes" id="UP000295668"/>
    </source>
</evidence>
<accession>A0A4R5MMU1</accession>
<dbReference type="EMBL" id="SJCY01000003">
    <property type="protein sequence ID" value="TDG37014.1"/>
    <property type="molecule type" value="Genomic_DNA"/>
</dbReference>
<keyword evidence="2" id="KW-1185">Reference proteome</keyword>
<protein>
    <submittedName>
        <fullName evidence="1">GxxExxY protein</fullName>
    </submittedName>
</protein>
<name>A0A4R5MMU1_9SPHI</name>
<dbReference type="InterPro" id="IPR026350">
    <property type="entry name" value="GxxExxY"/>
</dbReference>
<dbReference type="OrthoDB" id="9806869at2"/>
<dbReference type="Proteomes" id="UP000295668">
    <property type="component" value="Unassembled WGS sequence"/>
</dbReference>
<comment type="caution">
    <text evidence="1">The sequence shown here is derived from an EMBL/GenBank/DDBJ whole genome shotgun (WGS) entry which is preliminary data.</text>
</comment>
<evidence type="ECO:0000313" key="1">
    <source>
        <dbReference type="EMBL" id="TDG37014.1"/>
    </source>
</evidence>
<sequence length="122" mass="13894">MDINEITEKIIGASFKVSNTLGCGFLEKVYENALYIEIKKTGLSVIKQYPLQVYYEKQVVGDYFADLLVENEIIVELKAVKDLNEVHQAQLMNYLIACGKRCGLLLNFGKPKIEIKRMLNGF</sequence>
<dbReference type="RefSeq" id="WP_133261960.1">
    <property type="nucleotide sequence ID" value="NZ_SJCY01000003.1"/>
</dbReference>
<dbReference type="Pfam" id="PF13366">
    <property type="entry name" value="PDDEXK_3"/>
    <property type="match status" value="1"/>
</dbReference>
<organism evidence="1 2">
    <name type="scientific">Pedobacter changchengzhani</name>
    <dbReference type="NCBI Taxonomy" id="2529274"/>
    <lineage>
        <taxon>Bacteria</taxon>
        <taxon>Pseudomonadati</taxon>
        <taxon>Bacteroidota</taxon>
        <taxon>Sphingobacteriia</taxon>
        <taxon>Sphingobacteriales</taxon>
        <taxon>Sphingobacteriaceae</taxon>
        <taxon>Pedobacter</taxon>
    </lineage>
</organism>
<gene>
    <name evidence="1" type="ORF">EZJ43_06985</name>
</gene>